<evidence type="ECO:0000313" key="4">
    <source>
        <dbReference type="Proteomes" id="UP000006671"/>
    </source>
</evidence>
<dbReference type="GO" id="GO:0016747">
    <property type="term" value="F:acyltransferase activity, transferring groups other than amino-acyl groups"/>
    <property type="evidence" value="ECO:0007669"/>
    <property type="project" value="TreeGrafter"/>
</dbReference>
<feature type="chain" id="PRO_5003037329" evidence="2">
    <location>
        <begin position="18"/>
        <end position="585"/>
    </location>
</feature>
<dbReference type="PANTHER" id="PTHR31642">
    <property type="entry name" value="TRICHOTHECENE 3-O-ACETYLTRANSFERASE"/>
    <property type="match status" value="1"/>
</dbReference>
<dbReference type="InterPro" id="IPR023213">
    <property type="entry name" value="CAT-like_dom_sf"/>
</dbReference>
<reference evidence="3 4" key="1">
    <citation type="journal article" date="2010" name="Cell">
        <title>The genome of Naegleria gruberi illuminates early eukaryotic versatility.</title>
        <authorList>
            <person name="Fritz-Laylin L.K."/>
            <person name="Prochnik S.E."/>
            <person name="Ginger M.L."/>
            <person name="Dacks J.B."/>
            <person name="Carpenter M.L."/>
            <person name="Field M.C."/>
            <person name="Kuo A."/>
            <person name="Paredez A."/>
            <person name="Chapman J."/>
            <person name="Pham J."/>
            <person name="Shu S."/>
            <person name="Neupane R."/>
            <person name="Cipriano M."/>
            <person name="Mancuso J."/>
            <person name="Tu H."/>
            <person name="Salamov A."/>
            <person name="Lindquist E."/>
            <person name="Shapiro H."/>
            <person name="Lucas S."/>
            <person name="Grigoriev I.V."/>
            <person name="Cande W.Z."/>
            <person name="Fulton C."/>
            <person name="Rokhsar D.S."/>
            <person name="Dawson S.C."/>
        </authorList>
    </citation>
    <scope>NUCLEOTIDE SEQUENCE [LARGE SCALE GENOMIC DNA]</scope>
    <source>
        <strain evidence="3 4">NEG-M</strain>
    </source>
</reference>
<dbReference type="Proteomes" id="UP000006671">
    <property type="component" value="Unassembled WGS sequence"/>
</dbReference>
<dbReference type="EMBL" id="GG738854">
    <property type="protein sequence ID" value="EFC47526.1"/>
    <property type="molecule type" value="Genomic_DNA"/>
</dbReference>
<gene>
    <name evidence="3" type="ORF">NAEGRDRAFT_57329</name>
</gene>
<dbReference type="OMA" id="QVDFGFP"/>
<keyword evidence="4" id="KW-1185">Reference proteome</keyword>
<dbReference type="PANTHER" id="PTHR31642:SF310">
    <property type="entry name" value="FATTY ALCOHOL:CAFFEOYL-COA ACYLTRANSFERASE"/>
    <property type="match status" value="1"/>
</dbReference>
<dbReference type="Pfam" id="PF02458">
    <property type="entry name" value="Transferase"/>
    <property type="match status" value="1"/>
</dbReference>
<dbReference type="KEGG" id="ngr:NAEGRDRAFT_57329"/>
<dbReference type="InterPro" id="IPR050317">
    <property type="entry name" value="Plant_Fungal_Acyltransferase"/>
</dbReference>
<proteinExistence type="predicted"/>
<keyword evidence="2" id="KW-0732">Signal</keyword>
<dbReference type="GeneID" id="8849144"/>
<feature type="signal peptide" evidence="2">
    <location>
        <begin position="1"/>
        <end position="17"/>
    </location>
</feature>
<dbReference type="Gene3D" id="3.30.559.10">
    <property type="entry name" value="Chloramphenicol acetyltransferase-like domain"/>
    <property type="match status" value="2"/>
</dbReference>
<dbReference type="InParanoid" id="D2V6Y0"/>
<protein>
    <submittedName>
        <fullName evidence="3">N-hydroxycinnamoyl/benzoyltransferase</fullName>
    </submittedName>
</protein>
<name>D2V6Y0_NAEGR</name>
<dbReference type="VEuPathDB" id="AmoebaDB:NAEGRDRAFT_57329"/>
<evidence type="ECO:0000313" key="3">
    <source>
        <dbReference type="EMBL" id="EFC47526.1"/>
    </source>
</evidence>
<dbReference type="RefSeq" id="XP_002680270.1">
    <property type="nucleotide sequence ID" value="XM_002680224.1"/>
</dbReference>
<dbReference type="AlphaFoldDB" id="D2V6Y0"/>
<evidence type="ECO:0000256" key="2">
    <source>
        <dbReference type="SAM" id="SignalP"/>
    </source>
</evidence>
<dbReference type="OrthoDB" id="10256015at2759"/>
<sequence>MILYLLLFLTVALMVAASLLLPFVTSIQYPKRNRFQLKQAQHFPIWLVVLVEFRRRVVFLLDFIVHYIHVNYTMKPQELSPKVGEYGKLDVEIVKPIKDDTPQQHFGMLSPTDAPFPPSHYCFQFEGFLDRKLFVESLSEVLKHIPRLGSKLVEFKSLDELKRGTAGWFDELGNMERRIVEGRLLNAKKPITLFDLRDAQLEVCFAEDDTIKTNDETGLLTATDLAKNMHILSVFGVRGPIKVIHSEPTDPLTRLQVTYLRKANKTALTIYMDHAVGDASSISMFMQLLGDILSAKQTGKEFKPRNLPVCNPVPIFKFGYNKEAEKLDDFLFTYYDPTACYSFFRAEVFKYLDQNSKNPAKIIAKEITVNKKQLDQLKKKILNETPELNDVAFSTNDMLNVLLLRSVAFGDKINRIGSEKLLTLRYVASFRERCDYITSNYFGNAFGIIFDSVSKKELLEMTTGELILLAKKNTEKTVNNQGYWETKLEEMNQRYFDPLQVDFGFPAFEGSENFMGVTNWVKPMLEIGSHFQDKSYLGISTLCMPFPHVNKILPTSTTDPDGGVRLVLSLYEPEYLYFVGEIPKV</sequence>
<evidence type="ECO:0000256" key="1">
    <source>
        <dbReference type="ARBA" id="ARBA00022679"/>
    </source>
</evidence>
<keyword evidence="1 3" id="KW-0808">Transferase</keyword>
<accession>D2V6Y0</accession>
<organism evidence="4">
    <name type="scientific">Naegleria gruberi</name>
    <name type="common">Amoeba</name>
    <dbReference type="NCBI Taxonomy" id="5762"/>
    <lineage>
        <taxon>Eukaryota</taxon>
        <taxon>Discoba</taxon>
        <taxon>Heterolobosea</taxon>
        <taxon>Tetramitia</taxon>
        <taxon>Eutetramitia</taxon>
        <taxon>Vahlkampfiidae</taxon>
        <taxon>Naegleria</taxon>
    </lineage>
</organism>